<evidence type="ECO:0000313" key="4">
    <source>
        <dbReference type="Proteomes" id="UP000199695"/>
    </source>
</evidence>
<keyword evidence="4" id="KW-1185">Reference proteome</keyword>
<dbReference type="EMBL" id="FOCQ01000018">
    <property type="protein sequence ID" value="SEN69029.1"/>
    <property type="molecule type" value="Genomic_DNA"/>
</dbReference>
<evidence type="ECO:0000259" key="2">
    <source>
        <dbReference type="Pfam" id="PF03787"/>
    </source>
</evidence>
<dbReference type="InterPro" id="IPR005537">
    <property type="entry name" value="RAMP_III_fam"/>
</dbReference>
<dbReference type="NCBIfam" id="TIGR01894">
    <property type="entry name" value="cas_TM1795_cmr1"/>
    <property type="match status" value="1"/>
</dbReference>
<dbReference type="Pfam" id="PF03787">
    <property type="entry name" value="RAMPs"/>
    <property type="match status" value="1"/>
</dbReference>
<dbReference type="InterPro" id="IPR007522">
    <property type="entry name" value="CRISPR-assoc_prot_TM1795"/>
</dbReference>
<dbReference type="OrthoDB" id="190500at2"/>
<evidence type="ECO:0000256" key="1">
    <source>
        <dbReference type="ARBA" id="ARBA00023118"/>
    </source>
</evidence>
<accession>A0A1H8IL27</accession>
<proteinExistence type="predicted"/>
<feature type="domain" description="CRISPR type III-associated protein" evidence="2">
    <location>
        <begin position="12"/>
        <end position="168"/>
    </location>
</feature>
<gene>
    <name evidence="3" type="ORF">SAMN05444955_11819</name>
</gene>
<dbReference type="RefSeq" id="WP_089972232.1">
    <property type="nucleotide sequence ID" value="NZ_FOCQ01000018.1"/>
</dbReference>
<dbReference type="AlphaFoldDB" id="A0A1H8IL27"/>
<dbReference type="STRING" id="1173111.SAMN05444955_11819"/>
<keyword evidence="1" id="KW-0051">Antiviral defense</keyword>
<sequence length="363" mass="41599">MERLVERLTVTYRIVTPMFMSGADPQQAELRLPSIKGALRYWYRAVDGRYNQNADNGKGCTWEEKIFGGSGSSAGQAAFLMKEDVRNLRHSHFSKRNRWFIGLNYITYSIKENRPYWLPGNKFSIQFLMRPVRNKEAVSFWKALISSVWLLGQIGSLGTRSRRGFGTVALEEWQYDGENTMVQDLLRQLPIADQAKSPEEWKSKFVQGLDKILDWPEKHSEVTHPLVSGASFYLAENGYTCWNDALASGVSCLRSFRQNHKRDRLALGLPMIIPARQKEGPTVTIRPKRFNRIASPVWLRVITIGDQYYPFFSILTVPPFPDLVREEKIGNQKKKPERLNPPTGNALDAFAEYLIGEGFQEVT</sequence>
<organism evidence="3 4">
    <name type="scientific">Lihuaxuella thermophila</name>
    <dbReference type="NCBI Taxonomy" id="1173111"/>
    <lineage>
        <taxon>Bacteria</taxon>
        <taxon>Bacillati</taxon>
        <taxon>Bacillota</taxon>
        <taxon>Bacilli</taxon>
        <taxon>Bacillales</taxon>
        <taxon>Thermoactinomycetaceae</taxon>
        <taxon>Lihuaxuella</taxon>
    </lineage>
</organism>
<dbReference type="GO" id="GO:0051607">
    <property type="term" value="P:defense response to virus"/>
    <property type="evidence" value="ECO:0007669"/>
    <property type="project" value="UniProtKB-KW"/>
</dbReference>
<dbReference type="Proteomes" id="UP000199695">
    <property type="component" value="Unassembled WGS sequence"/>
</dbReference>
<protein>
    <submittedName>
        <fullName evidence="3">CRISPR type III-B/RAMP module RAMP protein Cmr1</fullName>
    </submittedName>
</protein>
<evidence type="ECO:0000313" key="3">
    <source>
        <dbReference type="EMBL" id="SEN69029.1"/>
    </source>
</evidence>
<name>A0A1H8IL27_9BACL</name>
<reference evidence="3 4" key="1">
    <citation type="submission" date="2016-10" db="EMBL/GenBank/DDBJ databases">
        <authorList>
            <person name="de Groot N.N."/>
        </authorList>
    </citation>
    <scope>NUCLEOTIDE SEQUENCE [LARGE SCALE GENOMIC DNA]</scope>
    <source>
        <strain evidence="3 4">DSM 46701</strain>
    </source>
</reference>